<comment type="caution">
    <text evidence="5">The sequence shown here is derived from an EMBL/GenBank/DDBJ whole genome shotgun (WGS) entry which is preliminary data.</text>
</comment>
<dbReference type="GO" id="GO:0005634">
    <property type="term" value="C:nucleus"/>
    <property type="evidence" value="ECO:0007669"/>
    <property type="project" value="UniProtKB-SubCell"/>
</dbReference>
<dbReference type="Gene3D" id="4.10.240.10">
    <property type="entry name" value="Zn(2)-C6 fungal-type DNA-binding domain"/>
    <property type="match status" value="1"/>
</dbReference>
<dbReference type="SMART" id="SM00066">
    <property type="entry name" value="GAL4"/>
    <property type="match status" value="1"/>
</dbReference>
<dbReference type="CDD" id="cd00067">
    <property type="entry name" value="GAL4"/>
    <property type="match status" value="1"/>
</dbReference>
<keyword evidence="2" id="KW-0539">Nucleus</keyword>
<dbReference type="RefSeq" id="XP_018714628.1">
    <property type="nucleotide sequence ID" value="XM_018858357.1"/>
</dbReference>
<dbReference type="OrthoDB" id="3886144at2759"/>
<reference evidence="5 6" key="1">
    <citation type="submission" date="2016-05" db="EMBL/GenBank/DDBJ databases">
        <title>Comparative genomics of biotechnologically important yeasts.</title>
        <authorList>
            <consortium name="DOE Joint Genome Institute"/>
            <person name="Riley R."/>
            <person name="Haridas S."/>
            <person name="Wolfe K.H."/>
            <person name="Lopes M.R."/>
            <person name="Hittinger C.T."/>
            <person name="Goker M."/>
            <person name="Salamov A."/>
            <person name="Wisecaver J."/>
            <person name="Long T.M."/>
            <person name="Aerts A.L."/>
            <person name="Barry K."/>
            <person name="Choi C."/>
            <person name="Clum A."/>
            <person name="Coughlan A.Y."/>
            <person name="Deshpande S."/>
            <person name="Douglass A.P."/>
            <person name="Hanson S.J."/>
            <person name="Klenk H.-P."/>
            <person name="LaButti K."/>
            <person name="Lapidus A."/>
            <person name="Lindquist E."/>
            <person name="Lipzen A."/>
            <person name="Meier-kolthoff J.P."/>
            <person name="Ohm R.A."/>
            <person name="Otillar R.P."/>
            <person name="Pangilinan J."/>
            <person name="Peng Y."/>
            <person name="Rokas A."/>
            <person name="Rosa C.A."/>
            <person name="Scheuner C."/>
            <person name="Sibirny A.A."/>
            <person name="Slot J.C."/>
            <person name="Stielow J.B."/>
            <person name="Sun H."/>
            <person name="Kurtzman C.P."/>
            <person name="Blackwell M."/>
            <person name="Grigoriev I.V."/>
            <person name="Jeffries T.W."/>
        </authorList>
    </citation>
    <scope>NUCLEOTIDE SEQUENCE [LARGE SCALE GENOMIC DNA]</scope>
    <source>
        <strain evidence="5 6">NRRL YB-4993</strain>
    </source>
</reference>
<feature type="region of interest" description="Disordered" evidence="3">
    <location>
        <begin position="69"/>
        <end position="89"/>
    </location>
</feature>
<evidence type="ECO:0000256" key="2">
    <source>
        <dbReference type="ARBA" id="ARBA00023242"/>
    </source>
</evidence>
<dbReference type="GO" id="GO:0008270">
    <property type="term" value="F:zinc ion binding"/>
    <property type="evidence" value="ECO:0007669"/>
    <property type="project" value="InterPro"/>
</dbReference>
<dbReference type="Pfam" id="PF00172">
    <property type="entry name" value="Zn_clus"/>
    <property type="match status" value="1"/>
</dbReference>
<organism evidence="5 6">
    <name type="scientific">Metschnikowia bicuspidata var. bicuspidata NRRL YB-4993</name>
    <dbReference type="NCBI Taxonomy" id="869754"/>
    <lineage>
        <taxon>Eukaryota</taxon>
        <taxon>Fungi</taxon>
        <taxon>Dikarya</taxon>
        <taxon>Ascomycota</taxon>
        <taxon>Saccharomycotina</taxon>
        <taxon>Pichiomycetes</taxon>
        <taxon>Metschnikowiaceae</taxon>
        <taxon>Metschnikowia</taxon>
    </lineage>
</organism>
<evidence type="ECO:0000259" key="4">
    <source>
        <dbReference type="PROSITE" id="PS50048"/>
    </source>
</evidence>
<dbReference type="InterPro" id="IPR021858">
    <property type="entry name" value="Fun_TF"/>
</dbReference>
<dbReference type="PROSITE" id="PS50048">
    <property type="entry name" value="ZN2_CY6_FUNGAL_2"/>
    <property type="match status" value="1"/>
</dbReference>
<dbReference type="Pfam" id="PF11951">
    <property type="entry name" value="Fungal_trans_2"/>
    <property type="match status" value="1"/>
</dbReference>
<evidence type="ECO:0000313" key="6">
    <source>
        <dbReference type="Proteomes" id="UP000092555"/>
    </source>
</evidence>
<dbReference type="SUPFAM" id="SSF57701">
    <property type="entry name" value="Zn2/Cys6 DNA-binding domain"/>
    <property type="match status" value="1"/>
</dbReference>
<dbReference type="PANTHER" id="PTHR37534">
    <property type="entry name" value="TRANSCRIPTIONAL ACTIVATOR PROTEIN UGA3"/>
    <property type="match status" value="1"/>
</dbReference>
<gene>
    <name evidence="5" type="ORF">METBIDRAFT_65811</name>
</gene>
<dbReference type="PROSITE" id="PS00463">
    <property type="entry name" value="ZN2_CY6_FUNGAL_1"/>
    <property type="match status" value="1"/>
</dbReference>
<dbReference type="Proteomes" id="UP000092555">
    <property type="component" value="Unassembled WGS sequence"/>
</dbReference>
<name>A0A1A0HJS8_9ASCO</name>
<dbReference type="GO" id="GO:0000981">
    <property type="term" value="F:DNA-binding transcription factor activity, RNA polymerase II-specific"/>
    <property type="evidence" value="ECO:0007669"/>
    <property type="project" value="InterPro"/>
</dbReference>
<evidence type="ECO:0000256" key="1">
    <source>
        <dbReference type="ARBA" id="ARBA00004123"/>
    </source>
</evidence>
<dbReference type="GeneID" id="30031333"/>
<dbReference type="STRING" id="869754.A0A1A0HJS8"/>
<dbReference type="InterPro" id="IPR036864">
    <property type="entry name" value="Zn2-C6_fun-type_DNA-bd_sf"/>
</dbReference>
<dbReference type="AlphaFoldDB" id="A0A1A0HJS8"/>
<comment type="subcellular location">
    <subcellularLocation>
        <location evidence="1">Nucleus</location>
    </subcellularLocation>
</comment>
<dbReference type="PANTHER" id="PTHR37534:SF15">
    <property type="entry name" value="ZN(II)2CYS6 TRANSCRIPTION FACTOR (EUROFUNG)"/>
    <property type="match status" value="1"/>
</dbReference>
<evidence type="ECO:0000256" key="3">
    <source>
        <dbReference type="SAM" id="MobiDB-lite"/>
    </source>
</evidence>
<protein>
    <recommendedName>
        <fullName evidence="4">Zn(2)-C6 fungal-type domain-containing protein</fullName>
    </recommendedName>
</protein>
<dbReference type="InterPro" id="IPR001138">
    <property type="entry name" value="Zn2Cys6_DnaBD"/>
</dbReference>
<proteinExistence type="predicted"/>
<dbReference type="EMBL" id="LXTC01000001">
    <property type="protein sequence ID" value="OBA24147.1"/>
    <property type="molecule type" value="Genomic_DNA"/>
</dbReference>
<accession>A0A1A0HJS8</accession>
<keyword evidence="6" id="KW-1185">Reference proteome</keyword>
<dbReference type="GO" id="GO:0000976">
    <property type="term" value="F:transcription cis-regulatory region binding"/>
    <property type="evidence" value="ECO:0007669"/>
    <property type="project" value="TreeGrafter"/>
</dbReference>
<dbReference type="GO" id="GO:0045944">
    <property type="term" value="P:positive regulation of transcription by RNA polymerase II"/>
    <property type="evidence" value="ECO:0007669"/>
    <property type="project" value="TreeGrafter"/>
</dbReference>
<feature type="domain" description="Zn(2)-C6 fungal-type" evidence="4">
    <location>
        <begin position="26"/>
        <end position="54"/>
    </location>
</feature>
<evidence type="ECO:0000313" key="5">
    <source>
        <dbReference type="EMBL" id="OBA24147.1"/>
    </source>
</evidence>
<sequence length="829" mass="93300">MNLGSADPPKNAPVQNAKIKSKSRSGCLTCKNRRLKCDEMKPFCLNCLKKKIKCGGYATRFKWRSFNEGKETEPDIKSASPNKRSRSSHLELTSLSVLGKSTKEIKLENDLLAKGINPATSNEANTRHSSHSLQRSYSASGLQAASEVTNFRNEFRSMTGLQSLAEAAVDKIRTISSESSPMYTSAGNSLAPPQIFANGDQHEWQVQHANQLPGTTGTPVFRDAISDLNLTPSLSALFNFVFTNPDHVKDSMHVGSMGHNIPEYSLPSINSTSYDANLLRASERQQILYLYSTYTCGIMSIQSGAYENPWRNIYLPLAVEYSYLFNSIASMTLFHLASNAKLREKSESLRSKGCFYMKKCILELATGLSRLENGDVSDAHLPADVALATCLNLAVSESWDTHTSSGIAHLKGARSMIQKVLSIITQFSLNTRKKNRDFSREQIFKKKLVLVTDDEWQKMTEFEDGADNCEASLGPLSGLFIPKNIQLLFNQWIYFEVLSQMTSYSGHDDKGIDLVATITKAIQTNQKKRSVDISELKAQELETSPAESFRLGYSDQFKQSFAFFENLDTMLQNNEFVDPLLGCAQSLFLIMGKVANLISKVRKSQDGDKKSSRNSLSNITIASELKRHLTNWKPNISTNLADMLNDDTKDSTWDLYSCVSTAEAYRYATLLYLHEAVPEVPLISSHQLAEKVFVLLASIPSTSNLYTVHIFPLLVSSCEARPGEEREWCEERWALLVERIWIGNIDRAFEVVKEVWRRKDDYDRNLKRDGPDKKNDETLDFDDPQNISAHLQEVVESMRRKPSSDERGITSKLHWSSVMREWGWEVLLA</sequence>